<keyword evidence="4" id="KW-0788">Thiol protease</keyword>
<dbReference type="Pfam" id="PF00877">
    <property type="entry name" value="NLPC_P60"/>
    <property type="match status" value="1"/>
</dbReference>
<dbReference type="SUPFAM" id="SSF54001">
    <property type="entry name" value="Cysteine proteinases"/>
    <property type="match status" value="1"/>
</dbReference>
<dbReference type="AlphaFoldDB" id="A0A8J7WI33"/>
<keyword evidence="5" id="KW-0175">Coiled coil</keyword>
<evidence type="ECO:0000259" key="6">
    <source>
        <dbReference type="PROSITE" id="PS51935"/>
    </source>
</evidence>
<dbReference type="GO" id="GO:0006508">
    <property type="term" value="P:proteolysis"/>
    <property type="evidence" value="ECO:0007669"/>
    <property type="project" value="UniProtKB-KW"/>
</dbReference>
<dbReference type="PANTHER" id="PTHR47359:SF3">
    <property type="entry name" value="NLP_P60 DOMAIN-CONTAINING PROTEIN-RELATED"/>
    <property type="match status" value="1"/>
</dbReference>
<gene>
    <name evidence="7" type="ORF">KGA66_01545</name>
</gene>
<dbReference type="EMBL" id="JAGSXH010000003">
    <property type="protein sequence ID" value="MBS2961713.1"/>
    <property type="molecule type" value="Genomic_DNA"/>
</dbReference>
<proteinExistence type="inferred from homology"/>
<sequence length="345" mass="36335">MASHRAPKVTGRATAAAATVVGVTAGTVALLPGTSQASPTPSLSQVKAEVQQLNNQAEQKTNAYDAAQEQYAQLQKKIDGLQAQITQEQSALDTLESTMGLQAAAQYRNGGISPTLQLALNASPEKYLSQAGIASQQADQEAVLMRSITQEKAQLLQDKKNEANALQQQQAVLDQAKAAKTAVDAKLAERKALMSTLTAQQQQQVNSAGGTTTYTGALPATSGRAAMAVEYAKSKLGDSYVYGATGPSYFDCSGLTMAAWAYAGVSIPRTSEEQFAGLSQFYSASQLQPGDLIFFEGNPPGHVAIYVGNGMYIHAPHTGTVVQYGSLDPSSPYYGYMSVTGYARV</sequence>
<feature type="coiled-coil region" evidence="5">
    <location>
        <begin position="43"/>
        <end position="98"/>
    </location>
</feature>
<comment type="caution">
    <text evidence="7">The sequence shown here is derived from an EMBL/GenBank/DDBJ whole genome shotgun (WGS) entry which is preliminary data.</text>
</comment>
<dbReference type="Gene3D" id="3.90.1720.10">
    <property type="entry name" value="endopeptidase domain like (from Nostoc punctiforme)"/>
    <property type="match status" value="1"/>
</dbReference>
<evidence type="ECO:0000256" key="1">
    <source>
        <dbReference type="ARBA" id="ARBA00007074"/>
    </source>
</evidence>
<evidence type="ECO:0000313" key="8">
    <source>
        <dbReference type="Proteomes" id="UP000677913"/>
    </source>
</evidence>
<comment type="similarity">
    <text evidence="1">Belongs to the peptidase C40 family.</text>
</comment>
<evidence type="ECO:0000256" key="4">
    <source>
        <dbReference type="ARBA" id="ARBA00022807"/>
    </source>
</evidence>
<evidence type="ECO:0000256" key="3">
    <source>
        <dbReference type="ARBA" id="ARBA00022801"/>
    </source>
</evidence>
<keyword evidence="8" id="KW-1185">Reference proteome</keyword>
<feature type="coiled-coil region" evidence="5">
    <location>
        <begin position="149"/>
        <end position="179"/>
    </location>
</feature>
<dbReference type="PANTHER" id="PTHR47359">
    <property type="entry name" value="PEPTIDOGLYCAN DL-ENDOPEPTIDASE CWLO"/>
    <property type="match status" value="1"/>
</dbReference>
<accession>A0A8J7WI33</accession>
<keyword evidence="2" id="KW-0645">Protease</keyword>
<keyword evidence="3" id="KW-0378">Hydrolase</keyword>
<evidence type="ECO:0000256" key="2">
    <source>
        <dbReference type="ARBA" id="ARBA00022670"/>
    </source>
</evidence>
<reference evidence="7" key="1">
    <citation type="submission" date="2021-04" db="EMBL/GenBank/DDBJ databases">
        <title>Genome based classification of Actinospica acidithermotolerans sp. nov., an actinobacterium isolated from an Indonesian hot spring.</title>
        <authorList>
            <person name="Kusuma A.B."/>
            <person name="Putra K.E."/>
            <person name="Nafisah S."/>
            <person name="Loh J."/>
            <person name="Nouioui I."/>
            <person name="Goodfellow M."/>
        </authorList>
    </citation>
    <scope>NUCLEOTIDE SEQUENCE</scope>
    <source>
        <strain evidence="7">DSM 45618</strain>
    </source>
</reference>
<dbReference type="InterPro" id="IPR038765">
    <property type="entry name" value="Papain-like_cys_pep_sf"/>
</dbReference>
<organism evidence="7 8">
    <name type="scientific">Actinocrinis puniceicyclus</name>
    <dbReference type="NCBI Taxonomy" id="977794"/>
    <lineage>
        <taxon>Bacteria</taxon>
        <taxon>Bacillati</taxon>
        <taxon>Actinomycetota</taxon>
        <taxon>Actinomycetes</taxon>
        <taxon>Catenulisporales</taxon>
        <taxon>Actinospicaceae</taxon>
        <taxon>Actinocrinis</taxon>
    </lineage>
</organism>
<feature type="domain" description="NlpC/P60" evidence="6">
    <location>
        <begin position="222"/>
        <end position="345"/>
    </location>
</feature>
<dbReference type="Proteomes" id="UP000677913">
    <property type="component" value="Unassembled WGS sequence"/>
</dbReference>
<dbReference type="Gene3D" id="6.10.250.3150">
    <property type="match status" value="1"/>
</dbReference>
<protein>
    <submittedName>
        <fullName evidence="7">C40 family peptidase</fullName>
    </submittedName>
</protein>
<dbReference type="RefSeq" id="WP_211463642.1">
    <property type="nucleotide sequence ID" value="NZ_JAGSXH010000003.1"/>
</dbReference>
<dbReference type="PROSITE" id="PS51935">
    <property type="entry name" value="NLPC_P60"/>
    <property type="match status" value="1"/>
</dbReference>
<dbReference type="InterPro" id="IPR051794">
    <property type="entry name" value="PG_Endopeptidase_C40"/>
</dbReference>
<evidence type="ECO:0000313" key="7">
    <source>
        <dbReference type="EMBL" id="MBS2961713.1"/>
    </source>
</evidence>
<evidence type="ECO:0000256" key="5">
    <source>
        <dbReference type="SAM" id="Coils"/>
    </source>
</evidence>
<name>A0A8J7WI33_9ACTN</name>
<dbReference type="GO" id="GO:0008234">
    <property type="term" value="F:cysteine-type peptidase activity"/>
    <property type="evidence" value="ECO:0007669"/>
    <property type="project" value="UniProtKB-KW"/>
</dbReference>
<dbReference type="InterPro" id="IPR000064">
    <property type="entry name" value="NLP_P60_dom"/>
</dbReference>